<dbReference type="InterPro" id="IPR001940">
    <property type="entry name" value="Peptidase_S1C"/>
</dbReference>
<dbReference type="Gene3D" id="2.30.42.10">
    <property type="match status" value="1"/>
</dbReference>
<dbReference type="InterPro" id="IPR009003">
    <property type="entry name" value="Peptidase_S1_PA"/>
</dbReference>
<reference evidence="4 5" key="1">
    <citation type="submission" date="2020-03" db="EMBL/GenBank/DDBJ databases">
        <title>Genomic Encyclopedia of Type Strains, Phase IV (KMG-IV): sequencing the most valuable type-strain genomes for metagenomic binning, comparative biology and taxonomic classification.</title>
        <authorList>
            <person name="Goeker M."/>
        </authorList>
    </citation>
    <scope>NUCLEOTIDE SEQUENCE [LARGE SCALE GENOMIC DNA]</scope>
    <source>
        <strain evidence="4 5">DSM 105096</strain>
    </source>
</reference>
<sequence length="385" mass="40851">MRQFLLLFTAALIGGILAATLVLFFAPVNSSPAPQPVRPAPATAQPVPAYFTSTTDNFSGVPDNLPDLKTAARRATPSAVHITARPKNLPIERVKRLFSERENEPPVAGGEGSGVIYNAAGYIVTNAHVVSGAGEILVRTANRRTYQATLVGQDPKSDLAVLKIAGDKFPYLPIADSDLAEPGQWVLAVGNPLGLTSTVTAGIVSAKSRNISLLRGLDAIESFIQTDAAVNPGNSGGPLVTADGKLLGINTAIASRTGRFQGYSFAIPSNLVKRVADDIIEFGSYRRAFLGIDISTLTDRDIRRLQLRNRTEGVVVDGLVEGGSAETAGLLIDDVIINVNKRVIRDLPELTEIIGRAKVGETLNIAVIRNGSPVEVIVPLLRQPE</sequence>
<dbReference type="RefSeq" id="WP_168037472.1">
    <property type="nucleotide sequence ID" value="NZ_JAATJH010000003.1"/>
</dbReference>
<keyword evidence="5" id="KW-1185">Reference proteome</keyword>
<dbReference type="InterPro" id="IPR036034">
    <property type="entry name" value="PDZ_sf"/>
</dbReference>
<evidence type="ECO:0000313" key="4">
    <source>
        <dbReference type="EMBL" id="NJC26707.1"/>
    </source>
</evidence>
<gene>
    <name evidence="4" type="ORF">GGR27_002217</name>
</gene>
<dbReference type="SUPFAM" id="SSF50156">
    <property type="entry name" value="PDZ domain-like"/>
    <property type="match status" value="1"/>
</dbReference>
<dbReference type="GO" id="GO:0008233">
    <property type="term" value="F:peptidase activity"/>
    <property type="evidence" value="ECO:0007669"/>
    <property type="project" value="UniProtKB-KW"/>
</dbReference>
<dbReference type="SMART" id="SM00228">
    <property type="entry name" value="PDZ"/>
    <property type="match status" value="1"/>
</dbReference>
<proteinExistence type="predicted"/>
<accession>A0ABX0XBW6</accession>
<dbReference type="PRINTS" id="PR00834">
    <property type="entry name" value="PROTEASES2C"/>
</dbReference>
<evidence type="ECO:0000313" key="5">
    <source>
        <dbReference type="Proteomes" id="UP000770785"/>
    </source>
</evidence>
<name>A0ABX0XBW6_9BACT</name>
<dbReference type="InterPro" id="IPR001478">
    <property type="entry name" value="PDZ"/>
</dbReference>
<evidence type="ECO:0000256" key="2">
    <source>
        <dbReference type="ARBA" id="ARBA00022801"/>
    </source>
</evidence>
<dbReference type="Proteomes" id="UP000770785">
    <property type="component" value="Unassembled WGS sequence"/>
</dbReference>
<keyword evidence="2" id="KW-0378">Hydrolase</keyword>
<organism evidence="4 5">
    <name type="scientific">Neolewinella antarctica</name>
    <dbReference type="NCBI Taxonomy" id="442734"/>
    <lineage>
        <taxon>Bacteria</taxon>
        <taxon>Pseudomonadati</taxon>
        <taxon>Bacteroidota</taxon>
        <taxon>Saprospiria</taxon>
        <taxon>Saprospirales</taxon>
        <taxon>Lewinellaceae</taxon>
        <taxon>Neolewinella</taxon>
    </lineage>
</organism>
<keyword evidence="1 4" id="KW-0645">Protease</keyword>
<dbReference type="PANTHER" id="PTHR43343">
    <property type="entry name" value="PEPTIDASE S12"/>
    <property type="match status" value="1"/>
</dbReference>
<dbReference type="Pfam" id="PF13180">
    <property type="entry name" value="PDZ_2"/>
    <property type="match status" value="1"/>
</dbReference>
<protein>
    <submittedName>
        <fullName evidence="4">S1-C subfamily serine protease</fullName>
    </submittedName>
</protein>
<dbReference type="InterPro" id="IPR051201">
    <property type="entry name" value="Chloro_Bact_Ser_Proteases"/>
</dbReference>
<dbReference type="PANTHER" id="PTHR43343:SF3">
    <property type="entry name" value="PROTEASE DO-LIKE 8, CHLOROPLASTIC"/>
    <property type="match status" value="1"/>
</dbReference>
<dbReference type="SUPFAM" id="SSF50494">
    <property type="entry name" value="Trypsin-like serine proteases"/>
    <property type="match status" value="1"/>
</dbReference>
<dbReference type="Gene3D" id="2.40.10.120">
    <property type="match status" value="1"/>
</dbReference>
<dbReference type="Pfam" id="PF13365">
    <property type="entry name" value="Trypsin_2"/>
    <property type="match status" value="1"/>
</dbReference>
<feature type="domain" description="PDZ" evidence="3">
    <location>
        <begin position="279"/>
        <end position="371"/>
    </location>
</feature>
<dbReference type="GO" id="GO:0006508">
    <property type="term" value="P:proteolysis"/>
    <property type="evidence" value="ECO:0007669"/>
    <property type="project" value="UniProtKB-KW"/>
</dbReference>
<dbReference type="EMBL" id="JAATJH010000003">
    <property type="protein sequence ID" value="NJC26707.1"/>
    <property type="molecule type" value="Genomic_DNA"/>
</dbReference>
<dbReference type="PROSITE" id="PS50106">
    <property type="entry name" value="PDZ"/>
    <property type="match status" value="1"/>
</dbReference>
<comment type="caution">
    <text evidence="4">The sequence shown here is derived from an EMBL/GenBank/DDBJ whole genome shotgun (WGS) entry which is preliminary data.</text>
</comment>
<evidence type="ECO:0000259" key="3">
    <source>
        <dbReference type="PROSITE" id="PS50106"/>
    </source>
</evidence>
<evidence type="ECO:0000256" key="1">
    <source>
        <dbReference type="ARBA" id="ARBA00022670"/>
    </source>
</evidence>